<organism evidence="3 4">
    <name type="scientific">Dielma fastidiosa</name>
    <dbReference type="NCBI Taxonomy" id="1034346"/>
    <lineage>
        <taxon>Bacteria</taxon>
        <taxon>Bacillati</taxon>
        <taxon>Bacillota</taxon>
        <taxon>Erysipelotrichia</taxon>
        <taxon>Erysipelotrichales</taxon>
        <taxon>Erysipelotrichaceae</taxon>
        <taxon>Dielma</taxon>
    </lineage>
</organism>
<evidence type="ECO:0000256" key="1">
    <source>
        <dbReference type="SAM" id="SignalP"/>
    </source>
</evidence>
<feature type="domain" description="BIG2" evidence="2">
    <location>
        <begin position="3658"/>
        <end position="3734"/>
    </location>
</feature>
<dbReference type="Gene3D" id="2.60.40.1080">
    <property type="match status" value="16"/>
</dbReference>
<keyword evidence="4" id="KW-1185">Reference proteome</keyword>
<dbReference type="SMART" id="SM00635">
    <property type="entry name" value="BID_2"/>
    <property type="match status" value="14"/>
</dbReference>
<feature type="domain" description="BIG2" evidence="2">
    <location>
        <begin position="3049"/>
        <end position="3131"/>
    </location>
</feature>
<feature type="domain" description="BIG2" evidence="2">
    <location>
        <begin position="3152"/>
        <end position="3227"/>
    </location>
</feature>
<feature type="domain" description="BIG2" evidence="2">
    <location>
        <begin position="4033"/>
        <end position="4111"/>
    </location>
</feature>
<feature type="domain" description="BIG2" evidence="2">
    <location>
        <begin position="3940"/>
        <end position="4021"/>
    </location>
</feature>
<feature type="chain" id="PRO_5016463379" evidence="1">
    <location>
        <begin position="24"/>
        <end position="4918"/>
    </location>
</feature>
<feature type="domain" description="BIG2" evidence="2">
    <location>
        <begin position="3327"/>
        <end position="3405"/>
    </location>
</feature>
<dbReference type="Pfam" id="PF02368">
    <property type="entry name" value="Big_2"/>
    <property type="match status" value="6"/>
</dbReference>
<dbReference type="InterPro" id="IPR003343">
    <property type="entry name" value="Big_2"/>
</dbReference>
<dbReference type="Gene3D" id="2.160.20.110">
    <property type="match status" value="4"/>
</dbReference>
<gene>
    <name evidence="3" type="ORF">DES51_1232</name>
</gene>
<dbReference type="STRING" id="1034346.GCA_000313565_02561"/>
<evidence type="ECO:0000313" key="4">
    <source>
        <dbReference type="Proteomes" id="UP000247612"/>
    </source>
</evidence>
<dbReference type="EMBL" id="QJKH01000023">
    <property type="protein sequence ID" value="PXX74558.1"/>
    <property type="molecule type" value="Genomic_DNA"/>
</dbReference>
<feature type="domain" description="BIG2" evidence="2">
    <location>
        <begin position="3744"/>
        <end position="3823"/>
    </location>
</feature>
<dbReference type="SUPFAM" id="SSF49373">
    <property type="entry name" value="Invasin/intimin cell-adhesion fragments"/>
    <property type="match status" value="9"/>
</dbReference>
<feature type="domain" description="BIG2" evidence="2">
    <location>
        <begin position="1137"/>
        <end position="1215"/>
    </location>
</feature>
<dbReference type="RefSeq" id="WP_161650543.1">
    <property type="nucleotide sequence ID" value="NZ_CABKRQ010000006.1"/>
</dbReference>
<comment type="caution">
    <text evidence="3">The sequence shown here is derived from an EMBL/GenBank/DDBJ whole genome shotgun (WGS) entry which is preliminary data.</text>
</comment>
<protein>
    <submittedName>
        <fullName evidence="3">Ig-like protein group 2</fullName>
    </submittedName>
</protein>
<feature type="domain" description="BIG2" evidence="2">
    <location>
        <begin position="2958"/>
        <end position="3041"/>
    </location>
</feature>
<dbReference type="PANTHER" id="PTHR23019:SF0">
    <property type="entry name" value="NUCLEAR PORE MEMBRANE GLYCOPROTEIN 210"/>
    <property type="match status" value="1"/>
</dbReference>
<feature type="domain" description="BIG2" evidence="2">
    <location>
        <begin position="2377"/>
        <end position="2458"/>
    </location>
</feature>
<sequence length="4918" mass="530313">MMKEIRKILKVMIALSMAVGISAYVPESEIEVKATEAASQIKDERWTGTVSGIEPRNDGDTYHIYTGEELAWIAQQVNQGYSFADKKIVLERDIDLDNIAWTPIGIDLEHAFAGTFDGQGRTIKNLYVKQADEIFSGFFGVTKNADLKNIIFVDAVIAANNNTSNYGGTLSAQLIHTIVSNIVIENADLSGERVGGLAGRLSNGSWVIDSFVKNSVIKGRTVGGILGLIQPVTSSEFGNHSSSGLINSVSKDNYIKIDFMNPVSLAGGGLIGYVGTEDQNINESVYHYICNNYSDSKIEVMTSVISELKNIACGGLIGEIGSRIKNVNLYSNYTTSTIINQKGGASGAVIGQVAYEISVDNVYWLKDASKWNVIDSEMADIGKLVNVSSFSGFTSKQDSQMQGESFATLLNAGNLDASILPTDDNGNAYTYLNWEASPTSKYPIFKEPEVQSIQVYPSNQGSANIISVSSTDEIQLHAAAFPFSAFRNLSFTWEFDNSHQADIDAGKISVSNTGLIKTNNAEAGDYLLHIGYGINTMTYTLKVLDNGYPISASINNPGILELGNTKKLTANVYPSDADSSNLIWKIKGKELNGEQLYVEENEIAKINIKSGLLTPKAQGKVTISLWADDMMLDEINLLIQSSTWDGVTSLQPKVEGNTYHITSGAELRWIAEQCNNGNTFAGKTVILDNSIDLGGKNATPAEWTAIGSGGSSYFSGIFDGQGFTISNIYAASDKNQEFNSLFGWIVSGTIKNLKVEHFIGGSTENINSEQKMGGLAGYVRSESLLENIIVSNGTIYSKMYAGGLVSLIYGSEVRNCHVENVNVYGKIAGGLIGYIDGGSITNSSASGQAVNSIVPVAETEKMSIGGLIGETSSNTIISNSYANIDVQAIKTNERSLPVYTGGLIGSILRTNTAIDTITLNNIYANGTIKNQYSIGEGYLPGAIAGYINVEGLNFDLINNVYWNKNADHYNSSSLITSGIKAFGVGDSSNTATNKTTSVNAETLVQAEGGLADTLNANAEGKSGWFAWTSNGNTAPRLTNTTPITVSIKQEDLYLRRNESVELEAVMKPYNSTKTLDVIWSLNADADTDSFELSGNKLTIKETAVTYSMGTITMTAVDETGKQYTDMITVTVMPEETEITALSIKNPGTISTGDSVQMEAVIEPANAVKDQVIWSIKKGYEKYASITTDGKLTAKKAGTLIIEASIGGKHAECTITIQQGSKWDGETIEEPEIKGKYIYISKASELAWIATELGKGKADSAYHGFENYVIVLLNSIDVNNKNWTSLYYDSWQNNTIDIGFYGIFDGQSYSISNLDSTMFGLFPGIEEGSLVKNLVLDHCNAFVSGYTVGRIDSVIYKNGIDMSAGCAITGDIRKGGIISNCAVLNSTFIGATNSGLIAICNAGGSIINCYVDGCTLKLNSKADSIGGLIGFNTSGDNFEVGMINCLNKSKIIIDYTGDLIGVGGLTGATVAQNTQSFKFENNVSITDLDVKKNSGSVGSLFGSMAFDGTFKNNYFYQDSLFKINSTLATAIAVGTVRTESRPDETMVKSFSKDDAISIVKSLNEYVISNPTYNGVELKHWKLGTDGLPTLGVTEIENITVTPSALVLRPGETAQLDKVITPFGAPDMAVTWTSSNPAYATVDSNGFISVSKTAPVGKTIKITMTPNDASYPESTCTITIVPAYDAIESIVLSGKNEVYTNETVKLTASVYPDTADETAINWQITSKPDGSNATVSSKGTLNAGSTAGELIIVASSKANSAIKGSITITVKEPLSSTVWDGTASEPVLMNTANKTIHIQTPNELAWISEKTNAGEYNGFEGYTLYLDNDIDMGGNKESKPVWEPIGNSSYEFKGNFNGLGHSIKNIYTDNTNAGIGGLFGCIGSRSISNLTIDNINIEGKAGSLLASAVSDNISIVNVHTAGSVQNFNVDFDNIHDYNNVVSGMIGVVNFDVFDINKKKIKVYVEGCSVDLSINNVTNATYNGGIIAQIYDHELTVINNEINMDVNNYTIAIGTRENHRDVGQHFGGVIGEAGGGPFIMENNLVKLSVDVKGEYQYTTRIGCLIGTIWRDTLHDFNNNYLKIEIDSNIDDVHIYRLCKVIGTYDKHIGGQTIFNGYFDTSSYLNDKFNTWFRVSDGNLTDGMQALETGLIEVTPSQVSAPASESDSLVNKLNQWVNKENLSSPNTYRTWTVVEGVPTFGETTTVSLDKHELSVKINESASLTATVLPENANNTLKWSSSKPTVAYVDDKGQITGLIPGTALITATTVDGNSDSCLVTVGTVPTKITITAENDRGTLINHYIPIEDQEDLSQLNLSASVKPIDALSLTWTSSDETIASIQADLNDFTKAIVTAHDSGTVIIRAESENGVIGAIELNVKNAVHELSFNQELKSDAAHPLELTYTVNEDADDKAVSFEVIQEPTENTSSITSEKGTVLFEGSSVGAYTIKARSADGNFTETYTITISEAVLDSLKIQPDEGSSVITLERGESVQLRSVVLPEVKNRGSDVTMETYAGVSYELMEAESHPGFTLNGTVLSADESVKDGEKVLISAKSKLKDKNGKELSDTIEVVIGRTELKSLTIKNKEAGEELPSEVGVNQTLNLIAEATPKTASDQAVKWSVDNLTIAAIKENGEIRFLSEGTVTVKAESLDGTVSTTHTFTVKAIYPTSLIIKQGETVGFYKTETLQLTVDYLPINTTQKKLTYEKINDPDGIIESISDQGLISFNLSDEGNNKPGTAVVKVSGEKEGDNQASAQITIICSDVKKYVTKITGIKLLNDMPLRVGGQLQCNAVFEPADANQIDFKWEAIHAEDETTSDIVEMNSGTLKANKPGTFRIRVSVEGEGNNSVSYTSDVITVEEAKIESIGFNVSSITLSAGGTSGVVKAIVQPKDYVNQNVEWTSSYAGITIVDQAGNEIKEATDQEVYLKASEDAMPGMSAMIQAKAEGSTITASFPVMILRTAGSRLEITYDETRPLIAGGESLELNAKIYASDGKTPASSQEVSWESSDPSIAKIDKAGTVKPLKAGAVTITARAKEDEKIMKQITLTVKEPALDSLTLSQASMVLLSGSEDKELRLLLPEGSSADDFEWTSSDSSVLEIRGMSTTRSIKIKALKAGTATITVQQQGNTDESKKANCEVKVVKDPILVQTIELQGPDKAVELNEIVIIKAVINKDTDMASNETLTWTSKDESIVRVLDRTGTFTRVQVIRAQGNVTIEAAANDGSGVKASIEIRTAGNTPTGITLDKRLIQMSTSSPGESLKAMIVPSTVQNQQVIWSVSQPGIIQPINSTKPSITLYPMPGVQPNSFVEVTATTTNGISTSCIVAITEKKVESLLIQRSKLQVSVGETIELPIKIEPSDASQRELRWNVTGSDPEAVSIHDNQLTAKSEGTVFLQAFSTDGSNVASNQIEIEVIAAQPAPTLEKISMNKTTLNLLPGDSGSLKVISEPLNYDLKDELIRWNVEVLGSVNSDQQALILEQFTLTPRYTIDETGNHDETETGIIDAEFDISPTMAEVIDSLSSEESPISEITLKVTASIGSDESAMNAETTIKIKKEEGNEASITNVNIKGTDGVSITSPIELMLGEQLRLLAEIITEPTDAVNVYGIWSSDDEQIAAIDTETGILKAVNSGSAVISYQPYIGAKPAGEPVPLLVIVKKDTSKLEYIQLSETSLSLSVNRTHALTYDIEPMDYSGPRSIEWTSSDESIATVDESGNISTHSEGTAMITLDLDGYLAFCKVTVSTQFETPVSEITTALSDDFAELELGPVEPTIFLEAKADALATDTSLIYQSSDESIASVDENGMVTGHEAGFVIITIRPVSDKNPYYKQVFIKVIPQICYQVLLDQTDLSLKKGDSVDLQAVLTPQVKEGTSLTYRWETESNEITIKNADRPQATLTLTESAGIGVEYTVTVTAVVEGHEPASAQVKLRAVEDAALSDFWVVGSNSEVYTKDSTNNISMNSGDSIGFTFAAEPAEKQAANVHNSDPSAVEISKAGDQVTLTAKKAGTVHLTFTSIYDSSKSVVITVNITESQDSSIYPTSISLSSQNRKNVVEIGETLQLKAEIKPEGAESGLYYSTSNKNIAAVSENGMVSGISEGEAVITAYSQKDMDVRGSITISVVKPEAKPVKFTKLQIKDGNGKVYDYDEAIYAQSQDYVFRVENTVSRKAIEVIYELNQPEAIVKLGNEAQISGNQIDFTSGSVMYELTAQDGTVTHEQVSVLLSDAPSEDAVMVIEKASIDGTDYQAEKIDDKTYRVTIPYVLYQSGAAMNVTYTTENTSNVYIGAELQSSGISTVKAERSIHYTLIGQNGKKQDVVLQVESGPYAKTMSLSQGGKQIEGTIEGEVVSFTVDESFKLNESLSLSFTTDSYMTDAEDRTVMLTSVTTFGDTKELKYTGKVELSNGKETVTYTLQVTQIVQLPKTQLTEFKLMDKEGNEILGQNVSIEGDLILVKVPSSTDLTAMTMSGNEEITLSVEGQIGAIYDLTKKAVITASQAEHAQSRYTLIVTKETGGAELTGISLNGVLGVINGNEVSVSLPKGTDLSAVTPVFTLSDKNAKVMVSGSEYTTGTIDCTQPLLITVEMNGIKNAYLIKAVIHQGPQFTGKITISQEIMGESGSEMITLTATPDNENGTVVFEAEADKFDLTKPFTIIYTTNDGSVLYENTIKITSGSTINLGTTEKSFILKNGADESVYTMKIVEKIINEITLNELYVMVNGTKVLGRIIDNVVYLDIDKNLTMNFKDLTLYIDASNIKNILLNGQKYSNGMEFDLSMDSTMILIDDEGNMKIYTIKTQNITDNPIFYSFEFEDRTDVEKIFIDNLNGKILIYVKKGALPTQIVNFNVGTGKVYDTRGRVINSQGTKMTFNNTYISPIIVRLRNEDESKEVEYEISMLVESDPILEGDMNKDGYLNGTDVSILLSRVGG</sequence>
<dbReference type="InterPro" id="IPR008964">
    <property type="entry name" value="Invasin/intimin_cell_adhesion"/>
</dbReference>
<feature type="signal peptide" evidence="1">
    <location>
        <begin position="1"/>
        <end position="23"/>
    </location>
</feature>
<reference evidence="3 4" key="1">
    <citation type="submission" date="2018-05" db="EMBL/GenBank/DDBJ databases">
        <title>Genomic Encyclopedia of Type Strains, Phase IV (KMG-IV): sequencing the most valuable type-strain genomes for metagenomic binning, comparative biology and taxonomic classification.</title>
        <authorList>
            <person name="Goeker M."/>
        </authorList>
    </citation>
    <scope>NUCLEOTIDE SEQUENCE [LARGE SCALE GENOMIC DNA]</scope>
    <source>
        <strain evidence="3 4">JC118</strain>
    </source>
</reference>
<dbReference type="InterPro" id="IPR045197">
    <property type="entry name" value="NUP210-like"/>
</dbReference>
<evidence type="ECO:0000259" key="2">
    <source>
        <dbReference type="SMART" id="SM00635"/>
    </source>
</evidence>
<feature type="domain" description="BIG2" evidence="2">
    <location>
        <begin position="2198"/>
        <end position="2274"/>
    </location>
</feature>
<feature type="domain" description="BIG2" evidence="2">
    <location>
        <begin position="1684"/>
        <end position="1764"/>
    </location>
</feature>
<name>A0A318KHA5_9FIRM</name>
<dbReference type="Proteomes" id="UP000247612">
    <property type="component" value="Unassembled WGS sequence"/>
</dbReference>
<accession>A0A318KHA5</accession>
<feature type="domain" description="BIG2" evidence="2">
    <location>
        <begin position="2573"/>
        <end position="2656"/>
    </location>
</feature>
<proteinExistence type="predicted"/>
<dbReference type="PANTHER" id="PTHR23019">
    <property type="entry name" value="NUCLEAR PORE MEMBRANE GLYCOPROTEIN GP210-RELATED"/>
    <property type="match status" value="1"/>
</dbReference>
<feature type="domain" description="BIG2" evidence="2">
    <location>
        <begin position="1593"/>
        <end position="1671"/>
    </location>
</feature>
<evidence type="ECO:0000313" key="3">
    <source>
        <dbReference type="EMBL" id="PXX74558.1"/>
    </source>
</evidence>
<keyword evidence="1" id="KW-0732">Signal</keyword>